<dbReference type="EMBL" id="PZZN01000003">
    <property type="protein sequence ID" value="PTM44742.1"/>
    <property type="molecule type" value="Genomic_DNA"/>
</dbReference>
<gene>
    <name evidence="2" type="ORF">C8J24_2952</name>
</gene>
<feature type="region of interest" description="Disordered" evidence="1">
    <location>
        <begin position="49"/>
        <end position="70"/>
    </location>
</feature>
<accession>A0A2T4YMW2</accession>
<sequence>MRSLGIRTIDLICGCGRHKEVDVDAYPGTEAVPSMTRFFRCGECGKRPKTARPGRLHRGPVGSTTTIRPMNLTEERYLPGDEALLDY</sequence>
<dbReference type="AlphaFoldDB" id="A0A2T4YMW2"/>
<evidence type="ECO:0000256" key="1">
    <source>
        <dbReference type="SAM" id="MobiDB-lite"/>
    </source>
</evidence>
<keyword evidence="3" id="KW-1185">Reference proteome</keyword>
<evidence type="ECO:0000313" key="2">
    <source>
        <dbReference type="EMBL" id="PTM44742.1"/>
    </source>
</evidence>
<organism evidence="2 3">
    <name type="scientific">Sphingomonas aerolata</name>
    <dbReference type="NCBI Taxonomy" id="185951"/>
    <lineage>
        <taxon>Bacteria</taxon>
        <taxon>Pseudomonadati</taxon>
        <taxon>Pseudomonadota</taxon>
        <taxon>Alphaproteobacteria</taxon>
        <taxon>Sphingomonadales</taxon>
        <taxon>Sphingomonadaceae</taxon>
        <taxon>Sphingomonas</taxon>
    </lineage>
</organism>
<evidence type="ECO:0000313" key="3">
    <source>
        <dbReference type="Proteomes" id="UP000240996"/>
    </source>
</evidence>
<proteinExistence type="predicted"/>
<name>A0A2T4YMW2_9SPHN</name>
<reference evidence="2 3" key="1">
    <citation type="submission" date="2018-04" db="EMBL/GenBank/DDBJ databases">
        <title>Genomic Encyclopedia of Type Strains, Phase III (KMG-III): the genomes of soil and plant-associated and newly described type strains.</title>
        <authorList>
            <person name="Whitman W."/>
        </authorList>
    </citation>
    <scope>NUCLEOTIDE SEQUENCE [LARGE SCALE GENOMIC DNA]</scope>
    <source>
        <strain evidence="2 3">NW12</strain>
    </source>
</reference>
<feature type="compositionally biased region" description="Basic residues" evidence="1">
    <location>
        <begin position="49"/>
        <end position="58"/>
    </location>
</feature>
<comment type="caution">
    <text evidence="2">The sequence shown here is derived from an EMBL/GenBank/DDBJ whole genome shotgun (WGS) entry which is preliminary data.</text>
</comment>
<dbReference type="Proteomes" id="UP000240996">
    <property type="component" value="Unassembled WGS sequence"/>
</dbReference>
<protein>
    <submittedName>
        <fullName evidence="2">Uncharacterized protein</fullName>
    </submittedName>
</protein>